<evidence type="ECO:0000256" key="14">
    <source>
        <dbReference type="ARBA" id="ARBA00023136"/>
    </source>
</evidence>
<reference evidence="22 23" key="1">
    <citation type="submission" date="2019-04" db="EMBL/GenBank/DDBJ databases">
        <authorList>
            <consortium name="Wellcome Sanger Institute Data Sharing"/>
        </authorList>
    </citation>
    <scope>NUCLEOTIDE SEQUENCE [LARGE SCALE GENOMIC DNA]</scope>
</reference>
<dbReference type="GO" id="GO:0046872">
    <property type="term" value="F:metal ion binding"/>
    <property type="evidence" value="ECO:0007669"/>
    <property type="project" value="UniProtKB-KW"/>
</dbReference>
<dbReference type="GO" id="GO:0030246">
    <property type="term" value="F:carbohydrate binding"/>
    <property type="evidence" value="ECO:0007669"/>
    <property type="project" value="UniProtKB-KW"/>
</dbReference>
<evidence type="ECO:0000313" key="22">
    <source>
        <dbReference type="Ensembl" id="ENSSFOP00015015877.2"/>
    </source>
</evidence>
<dbReference type="FunFam" id="2.80.10.50:FF:000017">
    <property type="entry name" value="Polypeptide N-acetylgalactosaminyltransferase"/>
    <property type="match status" value="1"/>
</dbReference>
<keyword evidence="10 18" id="KW-0430">Lectin</keyword>
<keyword evidence="7 18" id="KW-0808">Transferase</keyword>
<evidence type="ECO:0000256" key="19">
    <source>
        <dbReference type="SAM" id="Coils"/>
    </source>
</evidence>
<evidence type="ECO:0000256" key="1">
    <source>
        <dbReference type="ARBA" id="ARBA00001936"/>
    </source>
</evidence>
<comment type="pathway">
    <text evidence="3 18">Protein modification; protein glycosylation.</text>
</comment>
<keyword evidence="13 18" id="KW-0333">Golgi apparatus</keyword>
<keyword evidence="17 18" id="KW-0464">Manganese</keyword>
<evidence type="ECO:0000256" key="10">
    <source>
        <dbReference type="ARBA" id="ARBA00022734"/>
    </source>
</evidence>
<dbReference type="Gene3D" id="3.90.550.10">
    <property type="entry name" value="Spore Coat Polysaccharide Biosynthesis Protein SpsA, Chain A"/>
    <property type="match status" value="1"/>
</dbReference>
<reference evidence="22" key="2">
    <citation type="submission" date="2025-08" db="UniProtKB">
        <authorList>
            <consortium name="Ensembl"/>
        </authorList>
    </citation>
    <scope>IDENTIFICATION</scope>
</reference>
<evidence type="ECO:0000256" key="7">
    <source>
        <dbReference type="ARBA" id="ARBA00022679"/>
    </source>
</evidence>
<dbReference type="GeneTree" id="ENSGT00940000160161"/>
<evidence type="ECO:0000256" key="15">
    <source>
        <dbReference type="ARBA" id="ARBA00023157"/>
    </source>
</evidence>
<keyword evidence="6 18" id="KW-0328">Glycosyltransferase</keyword>
<proteinExistence type="inferred from homology"/>
<dbReference type="PANTHER" id="PTHR11675">
    <property type="entry name" value="N-ACETYLGALACTOSAMINYLTRANSFERASE"/>
    <property type="match status" value="1"/>
</dbReference>
<evidence type="ECO:0000259" key="20">
    <source>
        <dbReference type="Pfam" id="PF00535"/>
    </source>
</evidence>
<keyword evidence="15 18" id="KW-1015">Disulfide bond</keyword>
<dbReference type="InterPro" id="IPR029044">
    <property type="entry name" value="Nucleotide-diphossugar_trans"/>
</dbReference>
<keyword evidence="11" id="KW-0735">Signal-anchor</keyword>
<name>A0A8C9RGB8_SCLFO</name>
<feature type="domain" description="Glycosyltransferase 2-like" evidence="20">
    <location>
        <begin position="217"/>
        <end position="353"/>
    </location>
</feature>
<dbReference type="GO" id="GO:0004653">
    <property type="term" value="F:polypeptide N-acetylgalactosaminyltransferase activity"/>
    <property type="evidence" value="ECO:0007669"/>
    <property type="project" value="TreeGrafter"/>
</dbReference>
<evidence type="ECO:0000256" key="2">
    <source>
        <dbReference type="ARBA" id="ARBA00004323"/>
    </source>
</evidence>
<feature type="coiled-coil region" evidence="19">
    <location>
        <begin position="88"/>
        <end position="115"/>
    </location>
</feature>
<dbReference type="UniPathway" id="UPA00378"/>
<evidence type="ECO:0000256" key="17">
    <source>
        <dbReference type="ARBA" id="ARBA00023211"/>
    </source>
</evidence>
<dbReference type="EC" id="2.4.1.-" evidence="18"/>
<evidence type="ECO:0000256" key="6">
    <source>
        <dbReference type="ARBA" id="ARBA00022676"/>
    </source>
</evidence>
<dbReference type="InterPro" id="IPR001173">
    <property type="entry name" value="Glyco_trans_2-like"/>
</dbReference>
<dbReference type="GO" id="GO:0000139">
    <property type="term" value="C:Golgi membrane"/>
    <property type="evidence" value="ECO:0007669"/>
    <property type="project" value="UniProtKB-SubCell"/>
</dbReference>
<dbReference type="AlphaFoldDB" id="A0A8C9RGB8"/>
<dbReference type="Ensembl" id="ENSSFOT00015016061.2">
    <property type="protein sequence ID" value="ENSSFOP00015015877.2"/>
    <property type="gene ID" value="ENSSFOG00015028233.1"/>
</dbReference>
<dbReference type="SUPFAM" id="SSF50370">
    <property type="entry name" value="Ricin B-like lectins"/>
    <property type="match status" value="1"/>
</dbReference>
<evidence type="ECO:0000259" key="21">
    <source>
        <dbReference type="Pfam" id="PF00652"/>
    </source>
</evidence>
<dbReference type="PANTHER" id="PTHR11675:SF50">
    <property type="entry name" value="POLYPEPTIDE N-ACETYLGALACTOSAMINYLTRANSFERASE 8-RELATED"/>
    <property type="match status" value="1"/>
</dbReference>
<keyword evidence="19" id="KW-0175">Coiled coil</keyword>
<dbReference type="InterPro" id="IPR000772">
    <property type="entry name" value="Ricin_B_lectin"/>
</dbReference>
<keyword evidence="14 18" id="KW-0472">Membrane</keyword>
<keyword evidence="8 18" id="KW-0812">Transmembrane</keyword>
<keyword evidence="23" id="KW-1185">Reference proteome</keyword>
<evidence type="ECO:0000256" key="4">
    <source>
        <dbReference type="ARBA" id="ARBA00005680"/>
    </source>
</evidence>
<dbReference type="CDD" id="cd02510">
    <property type="entry name" value="pp-GalNAc-T"/>
    <property type="match status" value="1"/>
</dbReference>
<dbReference type="Gene3D" id="2.80.10.50">
    <property type="match status" value="1"/>
</dbReference>
<dbReference type="Pfam" id="PF00652">
    <property type="entry name" value="Ricin_B_lectin"/>
    <property type="match status" value="1"/>
</dbReference>
<sequence>MYGAEYKWRTHKSNIQLHTPSGAPPTHSPHGIIATNWECKVNQERLRGTMRTTRLRAFFLVLATVAVPYIIFIRRDARSHGKSLQPSQRREMNRNEEILRRLEQMEDHIERLGESRCSGLRSIDRNSEQTRKADKEMLAKNENLVAPVKKLYPKSLLFQTWGEQLSEEEQKEAEELFRRYGYNAFLSDRLPLNRKIPDTRDPRCKRREYPENLPTISVILIYLDEALSIIKRAIRSIIDRTPAKLLKEIILVDDNSSNEELKGSLDAYIGIIHKERPGLVKKVRHKEQMGLSQARISGWEVATGDVVAIFDAHIEVQVHWAEPLLTRIKMDRTLVLTPVFDKVNFDDLQVTLYYPAADGFDWAMWCAYDGFRPEWYQLNDKSQPGKSPSIMGILVVDRLFFGEIGLLDPGMKVYGGENVELAIRVWLCGGSIEVVPCSRVAHIERAHKPYQRDLSITMKRNALRVAEVWLDDYKKNVYIAWNLPLKDHGVDFGDVTERKKLREKLKCKPFQWYLDNVYPMLDPWNDLFGFGALKNDLRKDLCVDQGPLPGHTPIVYTCHYFTPQLCYYRTNGELYIGGIKSHKHVENRCLVDTGEMPGLYNCKEAKKKGFHMYWEFKQGEAIMNRETNRCLEIRLGTDADYHLVLQECRTVKVQAGLELTGSDLETIQFLPSLAERVTISTHSRKRKTLFTNSEDLNIHLPVFLIITD</sequence>
<dbReference type="FunFam" id="3.90.550.10:FF:000195">
    <property type="entry name" value="Polypeptide N-acetylgalactosaminyltransferase like 6"/>
    <property type="match status" value="1"/>
</dbReference>
<comment type="cofactor">
    <cofactor evidence="1 18">
        <name>Mn(2+)</name>
        <dbReference type="ChEBI" id="CHEBI:29035"/>
    </cofactor>
</comment>
<evidence type="ECO:0000256" key="18">
    <source>
        <dbReference type="RuleBase" id="RU361242"/>
    </source>
</evidence>
<accession>A0A8C9RGB8</accession>
<evidence type="ECO:0000256" key="12">
    <source>
        <dbReference type="ARBA" id="ARBA00022989"/>
    </source>
</evidence>
<feature type="transmembrane region" description="Helical" evidence="18">
    <location>
        <begin position="55"/>
        <end position="73"/>
    </location>
</feature>
<gene>
    <name evidence="22" type="primary">GALNT8</name>
</gene>
<dbReference type="Proteomes" id="UP000694397">
    <property type="component" value="Chromosome 2"/>
</dbReference>
<evidence type="ECO:0000256" key="16">
    <source>
        <dbReference type="ARBA" id="ARBA00023180"/>
    </source>
</evidence>
<dbReference type="SUPFAM" id="SSF53448">
    <property type="entry name" value="Nucleotide-diphospho-sugar transferases"/>
    <property type="match status" value="1"/>
</dbReference>
<dbReference type="InterPro" id="IPR045885">
    <property type="entry name" value="GalNAc-T"/>
</dbReference>
<comment type="similarity">
    <text evidence="4 18">Belongs to the glycosyltransferase 2 family. GalNAc-T subfamily.</text>
</comment>
<evidence type="ECO:0000256" key="11">
    <source>
        <dbReference type="ARBA" id="ARBA00022968"/>
    </source>
</evidence>
<keyword evidence="9" id="KW-0479">Metal-binding</keyword>
<evidence type="ECO:0000256" key="13">
    <source>
        <dbReference type="ARBA" id="ARBA00023034"/>
    </source>
</evidence>
<evidence type="ECO:0000256" key="5">
    <source>
        <dbReference type="ARBA" id="ARBA00012644"/>
    </source>
</evidence>
<evidence type="ECO:0000256" key="3">
    <source>
        <dbReference type="ARBA" id="ARBA00004922"/>
    </source>
</evidence>
<dbReference type="OrthoDB" id="275457at2759"/>
<evidence type="ECO:0000256" key="9">
    <source>
        <dbReference type="ARBA" id="ARBA00022723"/>
    </source>
</evidence>
<organism evidence="22 23">
    <name type="scientific">Scleropages formosus</name>
    <name type="common">Asian bonytongue</name>
    <name type="synonym">Osteoglossum formosum</name>
    <dbReference type="NCBI Taxonomy" id="113540"/>
    <lineage>
        <taxon>Eukaryota</taxon>
        <taxon>Metazoa</taxon>
        <taxon>Chordata</taxon>
        <taxon>Craniata</taxon>
        <taxon>Vertebrata</taxon>
        <taxon>Euteleostomi</taxon>
        <taxon>Actinopterygii</taxon>
        <taxon>Neopterygii</taxon>
        <taxon>Teleostei</taxon>
        <taxon>Osteoglossocephala</taxon>
        <taxon>Osteoglossomorpha</taxon>
        <taxon>Osteoglossiformes</taxon>
        <taxon>Osteoglossidae</taxon>
        <taxon>Scleropages</taxon>
    </lineage>
</organism>
<dbReference type="GO" id="GO:0006493">
    <property type="term" value="P:protein O-linked glycosylation"/>
    <property type="evidence" value="ECO:0007669"/>
    <property type="project" value="TreeGrafter"/>
</dbReference>
<dbReference type="Pfam" id="PF00535">
    <property type="entry name" value="Glycos_transf_2"/>
    <property type="match status" value="1"/>
</dbReference>
<feature type="domain" description="Ricin B lectin" evidence="21">
    <location>
        <begin position="530"/>
        <end position="650"/>
    </location>
</feature>
<evidence type="ECO:0000313" key="23">
    <source>
        <dbReference type="Proteomes" id="UP000694397"/>
    </source>
</evidence>
<comment type="subcellular location">
    <subcellularLocation>
        <location evidence="2 18">Golgi apparatus membrane</location>
        <topology evidence="2 18">Single-pass type II membrane protein</topology>
    </subcellularLocation>
</comment>
<protein>
    <recommendedName>
        <fullName evidence="5 18">Polypeptide N-acetylgalactosaminyltransferase</fullName>
        <ecNumber evidence="18">2.4.1.-</ecNumber>
    </recommendedName>
    <alternativeName>
        <fullName evidence="18">Protein-UDP acetylgalactosaminyltransferase</fullName>
    </alternativeName>
</protein>
<reference evidence="22" key="3">
    <citation type="submission" date="2025-09" db="UniProtKB">
        <authorList>
            <consortium name="Ensembl"/>
        </authorList>
    </citation>
    <scope>IDENTIFICATION</scope>
</reference>
<keyword evidence="16" id="KW-0325">Glycoprotein</keyword>
<evidence type="ECO:0000256" key="8">
    <source>
        <dbReference type="ARBA" id="ARBA00022692"/>
    </source>
</evidence>
<keyword evidence="12 18" id="KW-1133">Transmembrane helix</keyword>
<dbReference type="InterPro" id="IPR035992">
    <property type="entry name" value="Ricin_B-like_lectins"/>
</dbReference>